<dbReference type="OrthoDB" id="2420894at2759"/>
<feature type="transmembrane region" description="Helical" evidence="1">
    <location>
        <begin position="93"/>
        <end position="117"/>
    </location>
</feature>
<reference evidence="2" key="1">
    <citation type="submission" date="2021-06" db="EMBL/GenBank/DDBJ databases">
        <authorList>
            <person name="Kallberg Y."/>
            <person name="Tangrot J."/>
            <person name="Rosling A."/>
        </authorList>
    </citation>
    <scope>NUCLEOTIDE SEQUENCE</scope>
    <source>
        <strain evidence="2">FL130A</strain>
    </source>
</reference>
<gene>
    <name evidence="2" type="ORF">ALEPTO_LOCUS12229</name>
</gene>
<organism evidence="2 3">
    <name type="scientific">Ambispora leptoticha</name>
    <dbReference type="NCBI Taxonomy" id="144679"/>
    <lineage>
        <taxon>Eukaryota</taxon>
        <taxon>Fungi</taxon>
        <taxon>Fungi incertae sedis</taxon>
        <taxon>Mucoromycota</taxon>
        <taxon>Glomeromycotina</taxon>
        <taxon>Glomeromycetes</taxon>
        <taxon>Archaeosporales</taxon>
        <taxon>Ambisporaceae</taxon>
        <taxon>Ambispora</taxon>
    </lineage>
</organism>
<name>A0A9N9I5C3_9GLOM</name>
<feature type="transmembrane region" description="Helical" evidence="1">
    <location>
        <begin position="246"/>
        <end position="268"/>
    </location>
</feature>
<protein>
    <submittedName>
        <fullName evidence="2">10382_t:CDS:1</fullName>
    </submittedName>
</protein>
<keyword evidence="1" id="KW-0472">Membrane</keyword>
<feature type="transmembrane region" description="Helical" evidence="1">
    <location>
        <begin position="280"/>
        <end position="300"/>
    </location>
</feature>
<sequence length="335" mass="37886">IPTKKGRLSTTEHYQLDLSDLSKVIILLFINETSNNDDKMSAIYILENLDLLIKNKEYTNILTGPTTAYLDETYGYKRSMNISEYFDLHKTKFIVLFLVIAIFILAFLGTLIISNRAKARAKATGEEPVYKESENFIIFQLGIALFRFGTFTTFVIVDSKAIPYLFVPCVAFLVIPTVINLFIAFWILFSGQSQNYVGWFARNGRDAVIVALLSGTNIDALLMLKSCFAGLDIFNAPFNDSSLKRIFWGACAEIIFSEIPQFIIQILYINSSVLLGPIPIFTSASLSLSILTSVISKIYFIRFKEFSPYLSRFTEEEDKNSLQKIGILNYAIICL</sequence>
<evidence type="ECO:0000313" key="3">
    <source>
        <dbReference type="Proteomes" id="UP000789508"/>
    </source>
</evidence>
<feature type="transmembrane region" description="Helical" evidence="1">
    <location>
        <begin position="164"/>
        <end position="189"/>
    </location>
</feature>
<accession>A0A9N9I5C3</accession>
<keyword evidence="3" id="KW-1185">Reference proteome</keyword>
<evidence type="ECO:0000313" key="2">
    <source>
        <dbReference type="EMBL" id="CAG8720049.1"/>
    </source>
</evidence>
<dbReference type="EMBL" id="CAJVPS010025846">
    <property type="protein sequence ID" value="CAG8720049.1"/>
    <property type="molecule type" value="Genomic_DNA"/>
</dbReference>
<feature type="non-terminal residue" evidence="2">
    <location>
        <position position="1"/>
    </location>
</feature>
<feature type="transmembrane region" description="Helical" evidence="1">
    <location>
        <begin position="209"/>
        <end position="234"/>
    </location>
</feature>
<comment type="caution">
    <text evidence="2">The sequence shown here is derived from an EMBL/GenBank/DDBJ whole genome shotgun (WGS) entry which is preliminary data.</text>
</comment>
<feature type="transmembrane region" description="Helical" evidence="1">
    <location>
        <begin position="137"/>
        <end position="157"/>
    </location>
</feature>
<dbReference type="Proteomes" id="UP000789508">
    <property type="component" value="Unassembled WGS sequence"/>
</dbReference>
<keyword evidence="1" id="KW-1133">Transmembrane helix</keyword>
<proteinExistence type="predicted"/>
<keyword evidence="1" id="KW-0812">Transmembrane</keyword>
<evidence type="ECO:0000256" key="1">
    <source>
        <dbReference type="SAM" id="Phobius"/>
    </source>
</evidence>
<dbReference type="AlphaFoldDB" id="A0A9N9I5C3"/>